<dbReference type="Proteomes" id="UP001428341">
    <property type="component" value="Unassembled WGS sequence"/>
</dbReference>
<sequence length="85" mass="9040">MDALDFLERSKKSGFELEAPTCSVVVAVYCWAMSSKSYLGHLIVHLGISITEDEALRGCGGALGVTQVRVDAASVTVTAHLQLES</sequence>
<proteinExistence type="predicted"/>
<evidence type="ECO:0000313" key="1">
    <source>
        <dbReference type="EMBL" id="KAK9177443.1"/>
    </source>
</evidence>
<dbReference type="EMBL" id="JBCGBO010000025">
    <property type="protein sequence ID" value="KAK9177443.1"/>
    <property type="molecule type" value="Genomic_DNA"/>
</dbReference>
<name>A0AAP0LLB3_9ROSI</name>
<reference evidence="1 2" key="1">
    <citation type="submission" date="2024-05" db="EMBL/GenBank/DDBJ databases">
        <title>Haplotype-resolved chromosome-level genome assembly of Huyou (Citrus changshanensis).</title>
        <authorList>
            <person name="Miao C."/>
            <person name="Chen W."/>
            <person name="Wu Y."/>
            <person name="Wang L."/>
            <person name="Zhao S."/>
            <person name="Grierson D."/>
            <person name="Xu C."/>
            <person name="Chen K."/>
        </authorList>
    </citation>
    <scope>NUCLEOTIDE SEQUENCE [LARGE SCALE GENOMIC DNA]</scope>
    <source>
        <strain evidence="1">01-14</strain>
        <tissue evidence="1">Leaf</tissue>
    </source>
</reference>
<keyword evidence="2" id="KW-1185">Reference proteome</keyword>
<organism evidence="1 2">
    <name type="scientific">Citrus x changshan-huyou</name>
    <dbReference type="NCBI Taxonomy" id="2935761"/>
    <lineage>
        <taxon>Eukaryota</taxon>
        <taxon>Viridiplantae</taxon>
        <taxon>Streptophyta</taxon>
        <taxon>Embryophyta</taxon>
        <taxon>Tracheophyta</taxon>
        <taxon>Spermatophyta</taxon>
        <taxon>Magnoliopsida</taxon>
        <taxon>eudicotyledons</taxon>
        <taxon>Gunneridae</taxon>
        <taxon>Pentapetalae</taxon>
        <taxon>rosids</taxon>
        <taxon>malvids</taxon>
        <taxon>Sapindales</taxon>
        <taxon>Rutaceae</taxon>
        <taxon>Aurantioideae</taxon>
        <taxon>Citrus</taxon>
    </lineage>
</organism>
<dbReference type="AlphaFoldDB" id="A0AAP0LLB3"/>
<protein>
    <submittedName>
        <fullName evidence="1">Uncharacterized protein</fullName>
    </submittedName>
</protein>
<accession>A0AAP0LLB3</accession>
<evidence type="ECO:0000313" key="2">
    <source>
        <dbReference type="Proteomes" id="UP001428341"/>
    </source>
</evidence>
<gene>
    <name evidence="1" type="ORF">WN944_029465</name>
</gene>
<comment type="caution">
    <text evidence="1">The sequence shown here is derived from an EMBL/GenBank/DDBJ whole genome shotgun (WGS) entry which is preliminary data.</text>
</comment>